<dbReference type="GO" id="GO:0005737">
    <property type="term" value="C:cytoplasm"/>
    <property type="evidence" value="ECO:0007669"/>
    <property type="project" value="TreeGrafter"/>
</dbReference>
<dbReference type="STRING" id="146817.SAMN04488502_101752"/>
<dbReference type="FunFam" id="3.30.70.120:FF:000006">
    <property type="entry name" value="GTP cyclohydrolase 1 type 2 homolog"/>
    <property type="match status" value="1"/>
</dbReference>
<evidence type="ECO:0000256" key="4">
    <source>
        <dbReference type="PIRNR" id="PIRNR037489"/>
    </source>
</evidence>
<evidence type="ECO:0000256" key="1">
    <source>
        <dbReference type="ARBA" id="ARBA00006964"/>
    </source>
</evidence>
<keyword evidence="3 4" id="KW-0479">Metal-binding</keyword>
<dbReference type="GO" id="GO:0046872">
    <property type="term" value="F:metal ion binding"/>
    <property type="evidence" value="ECO:0007669"/>
    <property type="project" value="UniProtKB-UniRule"/>
</dbReference>
<organism evidence="6 7">
    <name type="scientific">Dendrosporobacter quercicolus</name>
    <dbReference type="NCBI Taxonomy" id="146817"/>
    <lineage>
        <taxon>Bacteria</taxon>
        <taxon>Bacillati</taxon>
        <taxon>Bacillota</taxon>
        <taxon>Negativicutes</taxon>
        <taxon>Selenomonadales</taxon>
        <taxon>Sporomusaceae</taxon>
        <taxon>Dendrosporobacter</taxon>
    </lineage>
</organism>
<keyword evidence="7" id="KW-1185">Reference proteome</keyword>
<name>A0A1G9MP19_9FIRM</name>
<feature type="binding site" evidence="5">
    <location>
        <position position="105"/>
    </location>
    <ligand>
        <name>a divalent metal cation</name>
        <dbReference type="ChEBI" id="CHEBI:60240"/>
        <label>1</label>
    </ligand>
</feature>
<dbReference type="FunFam" id="3.40.1390.30:FF:000001">
    <property type="entry name" value="GTP cyclohydrolase 1 type 2"/>
    <property type="match status" value="1"/>
</dbReference>
<evidence type="ECO:0000313" key="7">
    <source>
        <dbReference type="Proteomes" id="UP000214880"/>
    </source>
</evidence>
<dbReference type="InterPro" id="IPR002678">
    <property type="entry name" value="DUF34/NIF3"/>
</dbReference>
<evidence type="ECO:0000256" key="5">
    <source>
        <dbReference type="PIRSR" id="PIRSR602678-1"/>
    </source>
</evidence>
<dbReference type="PANTHER" id="PTHR13799">
    <property type="entry name" value="NGG1 INTERACTING FACTOR 3"/>
    <property type="match status" value="1"/>
</dbReference>
<sequence length="373" mass="40056">MSVKCQVIIEAMDKLAPRYLAEDWDNVGLLAGSPAQEINGIMVCLDVTEQVVDTAIANGVNMIIAHHPLIFKPLTHLRTDSAPGKLLTKVIKADLAVLCAHTNLDIANGGVNDVLARKLQLENIGPLTNSYREQLVKLVVFVPTEQVGQVQAAITQAGAGHIGNYSHSTFRTEGVGTFLPASGTNPFIGETGKLAQVPEFRLETILPAKISNRVIKAMLKSHPYEEVAYDLYPLNNSGRELGLGRIGHLAEKVCLADFARAVKQSLGLSQIRLSGDLKQLIHKVAVCGGSGAGLIKRAAFMGADALITGDLKYHEAQDALALGIAVIDAGHYATEAPVVEAVIEYLRECSAAGRWSVDFYADQFGRDVFQVVL</sequence>
<protein>
    <recommendedName>
        <fullName evidence="2 4">GTP cyclohydrolase 1 type 2 homolog</fullName>
    </recommendedName>
</protein>
<dbReference type="PIRSF" id="PIRSF037489">
    <property type="entry name" value="UCP037489_NIF3_YqfO"/>
    <property type="match status" value="1"/>
</dbReference>
<proteinExistence type="inferred from homology"/>
<dbReference type="Proteomes" id="UP000214880">
    <property type="component" value="Unassembled WGS sequence"/>
</dbReference>
<dbReference type="PANTHER" id="PTHR13799:SF14">
    <property type="entry name" value="GTP CYCLOHYDROLASE 1 TYPE 2 HOMOLOG"/>
    <property type="match status" value="1"/>
</dbReference>
<accession>A0A1G9MP19</accession>
<evidence type="ECO:0000256" key="3">
    <source>
        <dbReference type="ARBA" id="ARBA00022723"/>
    </source>
</evidence>
<feature type="binding site" evidence="5">
    <location>
        <position position="335"/>
    </location>
    <ligand>
        <name>a divalent metal cation</name>
        <dbReference type="ChEBI" id="CHEBI:60240"/>
        <label>1</label>
    </ligand>
</feature>
<dbReference type="Gene3D" id="3.30.70.120">
    <property type="match status" value="1"/>
</dbReference>
<dbReference type="InterPro" id="IPR036069">
    <property type="entry name" value="DUF34/NIF3_sf"/>
</dbReference>
<dbReference type="NCBIfam" id="TIGR00486">
    <property type="entry name" value="YbgI_SA1388"/>
    <property type="match status" value="1"/>
</dbReference>
<evidence type="ECO:0000256" key="2">
    <source>
        <dbReference type="ARBA" id="ARBA00022112"/>
    </source>
</evidence>
<dbReference type="OrthoDB" id="9792792at2"/>
<dbReference type="InterPro" id="IPR017221">
    <property type="entry name" value="DUF34/NIF3_bac"/>
</dbReference>
<dbReference type="SUPFAM" id="SSF102705">
    <property type="entry name" value="NIF3 (NGG1p interacting factor 3)-like"/>
    <property type="match status" value="1"/>
</dbReference>
<comment type="similarity">
    <text evidence="1 4">Belongs to the GTP cyclohydrolase I type 2/NIF3 family.</text>
</comment>
<dbReference type="InterPro" id="IPR015867">
    <property type="entry name" value="N-reg_PII/ATP_PRibTrfase_C"/>
</dbReference>
<evidence type="ECO:0000313" key="6">
    <source>
        <dbReference type="EMBL" id="SDL75969.1"/>
    </source>
</evidence>
<feature type="binding site" evidence="5">
    <location>
        <position position="66"/>
    </location>
    <ligand>
        <name>a divalent metal cation</name>
        <dbReference type="ChEBI" id="CHEBI:60240"/>
        <label>1</label>
    </ligand>
</feature>
<dbReference type="Gene3D" id="3.40.1390.30">
    <property type="entry name" value="NIF3 (NGG1p interacting factor 3)-like"/>
    <property type="match status" value="1"/>
</dbReference>
<reference evidence="6 7" key="1">
    <citation type="submission" date="2016-10" db="EMBL/GenBank/DDBJ databases">
        <authorList>
            <person name="de Groot N.N."/>
        </authorList>
    </citation>
    <scope>NUCLEOTIDE SEQUENCE [LARGE SCALE GENOMIC DNA]</scope>
    <source>
        <strain evidence="6 7">DSM 1736</strain>
    </source>
</reference>
<dbReference type="Pfam" id="PF01784">
    <property type="entry name" value="DUF34_NIF3"/>
    <property type="match status" value="1"/>
</dbReference>
<dbReference type="AlphaFoldDB" id="A0A1G9MP19"/>
<feature type="binding site" evidence="5">
    <location>
        <position position="331"/>
    </location>
    <ligand>
        <name>a divalent metal cation</name>
        <dbReference type="ChEBI" id="CHEBI:60240"/>
        <label>1</label>
    </ligand>
</feature>
<gene>
    <name evidence="6" type="ORF">SAMN04488502_101752</name>
</gene>
<dbReference type="RefSeq" id="WP_092068435.1">
    <property type="nucleotide sequence ID" value="NZ_FNHB01000001.1"/>
</dbReference>
<feature type="binding site" evidence="5">
    <location>
        <position position="67"/>
    </location>
    <ligand>
        <name>a divalent metal cation</name>
        <dbReference type="ChEBI" id="CHEBI:60240"/>
        <label>1</label>
    </ligand>
</feature>
<dbReference type="EMBL" id="FNHB01000001">
    <property type="protein sequence ID" value="SDL75969.1"/>
    <property type="molecule type" value="Genomic_DNA"/>
</dbReference>